<dbReference type="PANTHER" id="PTHR32432">
    <property type="entry name" value="CELL DIVISION PROTEIN FTSA-RELATED"/>
    <property type="match status" value="1"/>
</dbReference>
<dbReference type="OrthoDB" id="5414910at2"/>
<reference evidence="2" key="1">
    <citation type="submission" date="2011-11" db="EMBL/GenBank/DDBJ databases">
        <title>Improved High-Quality Draft sequence of Desulfovibrio sp. U5L.</title>
        <authorList>
            <consortium name="US DOE Joint Genome Institute"/>
            <person name="Lucas S."/>
            <person name="Han J."/>
            <person name="Lapidus A."/>
            <person name="Cheng J.-F."/>
            <person name="Goodwin L."/>
            <person name="Pitluck S."/>
            <person name="Peters L."/>
            <person name="Ovchinnikova G."/>
            <person name="Held B."/>
            <person name="Detter J.C."/>
            <person name="Han C."/>
            <person name="Tapia R."/>
            <person name="Land M."/>
            <person name="Hauser L."/>
            <person name="Kyrpides N."/>
            <person name="Ivanova N."/>
            <person name="Pagani I."/>
            <person name="Gabster J."/>
            <person name="Walker C."/>
            <person name="Stolyar S."/>
            <person name="Stahl D."/>
            <person name="Arkin A."/>
            <person name="Dehal P."/>
            <person name="Hazen T."/>
            <person name="Woyke T."/>
        </authorList>
    </citation>
    <scope>NUCLEOTIDE SEQUENCE [LARGE SCALE GENOMIC DNA]</scope>
    <source>
        <strain evidence="2">U5L</strain>
    </source>
</reference>
<dbReference type="InterPro" id="IPR050696">
    <property type="entry name" value="FtsA/MreB"/>
</dbReference>
<evidence type="ECO:0000313" key="2">
    <source>
        <dbReference type="EMBL" id="EIG54773.1"/>
    </source>
</evidence>
<accession>I2Q4R7</accession>
<dbReference type="eggNOG" id="COG4972">
    <property type="taxonomic scope" value="Bacteria"/>
</dbReference>
<dbReference type="EMBL" id="JH600068">
    <property type="protein sequence ID" value="EIG54773.1"/>
    <property type="molecule type" value="Genomic_DNA"/>
</dbReference>
<proteinExistence type="predicted"/>
<dbReference type="STRING" id="596152.DesU5LDRAFT_3139"/>
<dbReference type="PANTHER" id="PTHR32432:SF3">
    <property type="entry name" value="ETHANOLAMINE UTILIZATION PROTEIN EUTJ"/>
    <property type="match status" value="1"/>
</dbReference>
<gene>
    <name evidence="2" type="ORF">DesU5LDRAFT_3139</name>
</gene>
<evidence type="ECO:0008006" key="3">
    <source>
        <dbReference type="Google" id="ProtNLM"/>
    </source>
</evidence>
<organism evidence="2">
    <name type="scientific">Desulfovibrio sp. U5L</name>
    <dbReference type="NCBI Taxonomy" id="596152"/>
    <lineage>
        <taxon>Bacteria</taxon>
        <taxon>Pseudomonadati</taxon>
        <taxon>Thermodesulfobacteriota</taxon>
        <taxon>Desulfovibrionia</taxon>
        <taxon>Desulfovibrionales</taxon>
        <taxon>Desulfovibrionaceae</taxon>
        <taxon>Desulfovibrio</taxon>
    </lineage>
</organism>
<dbReference type="HOGENOM" id="CLU_010758_0_0_7"/>
<protein>
    <recommendedName>
        <fullName evidence="3">Tfp pilus assembly protein, ATPase PilM</fullName>
    </recommendedName>
</protein>
<feature type="compositionally biased region" description="Low complexity" evidence="1">
    <location>
        <begin position="337"/>
        <end position="352"/>
    </location>
</feature>
<feature type="region of interest" description="Disordered" evidence="1">
    <location>
        <begin position="321"/>
        <end position="352"/>
    </location>
</feature>
<dbReference type="AlphaFoldDB" id="I2Q4R7"/>
<dbReference type="Gene3D" id="3.30.420.40">
    <property type="match status" value="1"/>
</dbReference>
<sequence length="690" mass="72084">MAKESKPTPNQRLLELIRRPGPGAAAGERFVGSPAGSPNGKGAAKPFWGRFSLAKAVHVGVDISQGQLTCVKIRGQDAGFEVLGTAIAPVPEGVAPGGAEFVALLRRTLSDLCGPGPLPRIWAAAQSARANLQFVTIPKVPGRQVDNAVFWTAKKDMAFDEGAVIFDFERRGEVAEKGTTRIGAMAYTAPRDAVAVVRADFARAGFPLAGLTLEPFAHQNFFRRRIVPGTGGAAANLHVGQNWSRLEIFSNGNLMFMRVIKTSMSGMEQAVQEALETALAVSPPPPSDLGMSLAPGLDGAAVLDLDAFGTEDSGLVLELEPEPAAARSPAPAGPFDPADTPGLAGPAPAAGPAVTPAHAREVFESILYGCDHLDDCHPGQGLGPEEVMAMLEPVASRLVRQVEMTLKHYRESLGYEAVSHLTVSGLLGASRLFVAYIGEQAGLPCSPLDPMAGRVLESPAEGGQPIPGSVYTQALGLAFSDPDVTPNALFTYREKATVNASRRLEQWSVVSLAVVLAAMAIFSVSAASTRRTLARERDALAGELAALGGTSDMATLTRMSGELQDRRKALHAYAARNRAVGVWGEALALAPQGVGLGTLTAEFGPPVEPAKPAAAGAQPAKEAKGSARLVIEGMVTGDSRLFDSMLASYVVALENSPLFEDVSVKKSELEALDGGATGLRFVIGLSVPES</sequence>
<name>I2Q4R7_9BACT</name>
<evidence type="ECO:0000256" key="1">
    <source>
        <dbReference type="SAM" id="MobiDB-lite"/>
    </source>
</evidence>